<proteinExistence type="predicted"/>
<keyword evidence="2" id="KW-1185">Reference proteome</keyword>
<reference evidence="1 2" key="1">
    <citation type="journal article" date="2023" name="Sci. Data">
        <title>Genome assembly of the Korean intertidal mud-creeper Batillaria attramentaria.</title>
        <authorList>
            <person name="Patra A.K."/>
            <person name="Ho P.T."/>
            <person name="Jun S."/>
            <person name="Lee S.J."/>
            <person name="Kim Y."/>
            <person name="Won Y.J."/>
        </authorList>
    </citation>
    <scope>NUCLEOTIDE SEQUENCE [LARGE SCALE GENOMIC DNA]</scope>
    <source>
        <strain evidence="1">Wonlab-2016</strain>
    </source>
</reference>
<evidence type="ECO:0000313" key="1">
    <source>
        <dbReference type="EMBL" id="KAK7499183.1"/>
    </source>
</evidence>
<dbReference type="Proteomes" id="UP001519460">
    <property type="component" value="Unassembled WGS sequence"/>
</dbReference>
<dbReference type="SUPFAM" id="SSF53448">
    <property type="entry name" value="Nucleotide-diphospho-sugar transferases"/>
    <property type="match status" value="1"/>
</dbReference>
<protein>
    <submittedName>
        <fullName evidence="1">Uncharacterized protein</fullName>
    </submittedName>
</protein>
<comment type="caution">
    <text evidence="1">The sequence shown here is derived from an EMBL/GenBank/DDBJ whole genome shotgun (WGS) entry which is preliminary data.</text>
</comment>
<accession>A0ABD0LJ57</accession>
<organism evidence="1 2">
    <name type="scientific">Batillaria attramentaria</name>
    <dbReference type="NCBI Taxonomy" id="370345"/>
    <lineage>
        <taxon>Eukaryota</taxon>
        <taxon>Metazoa</taxon>
        <taxon>Spiralia</taxon>
        <taxon>Lophotrochozoa</taxon>
        <taxon>Mollusca</taxon>
        <taxon>Gastropoda</taxon>
        <taxon>Caenogastropoda</taxon>
        <taxon>Sorbeoconcha</taxon>
        <taxon>Cerithioidea</taxon>
        <taxon>Batillariidae</taxon>
        <taxon>Batillaria</taxon>
    </lineage>
</organism>
<dbReference type="PANTHER" id="PTHR31389:SF4">
    <property type="entry name" value="LD39211P"/>
    <property type="match status" value="1"/>
</dbReference>
<sequence length="469" mass="54876">MKVVTAKKLLRYAAVLSAVYISYRLYSILQIGSNRGLESGRPTKQHGQPAGDLDEALRLMMMTGDHQSDQGGPLLARQQEGVDSLISDKNTGVDFFDGLSEDTLDSDGKKDDDRLKFDIEQTLKERKGKQVKEKQPIKRVFEDMFEIPDQEEFEKKGKIETMREFKPHDTVDWALEEELKKRRKKYFAEVEQRAEQFDPNEYRDFHEKDDHLAFVTAGSDRTWAGVLQFVYSVQYHYPDSSIGVFDLGLSREHREQLETFCKVVVLPVYMKFWPKHMTNLKLTLWRPILWQIGLVHFGHIVYVEPDRFLMTKTMKQYIEHSRRWGMTVVGKKLQYSPYVVTNPEMYFFLQVDTRKLQRVEMFDISMVVLHNSQPVRHFLMRHLVACTLEEYCIAPPGSQLACDQRLYPGSKKYANCHRYDLSAINILMYKWADFNADQFLVRDIVTANYDGKDVSHKVKVCTSNERVEM</sequence>
<gene>
    <name evidence="1" type="ORF">BaRGS_00009443</name>
</gene>
<dbReference type="PANTHER" id="PTHR31389">
    <property type="entry name" value="LD39211P"/>
    <property type="match status" value="1"/>
</dbReference>
<dbReference type="InterPro" id="IPR029044">
    <property type="entry name" value="Nucleotide-diphossugar_trans"/>
</dbReference>
<dbReference type="EMBL" id="JACVVK020000045">
    <property type="protein sequence ID" value="KAK7499183.1"/>
    <property type="molecule type" value="Genomic_DNA"/>
</dbReference>
<evidence type="ECO:0000313" key="2">
    <source>
        <dbReference type="Proteomes" id="UP001519460"/>
    </source>
</evidence>
<dbReference type="AlphaFoldDB" id="A0ABD0LJ57"/>
<name>A0ABD0LJ57_9CAEN</name>